<dbReference type="Proteomes" id="UP001644719">
    <property type="component" value="Unassembled WGS sequence"/>
</dbReference>
<evidence type="ECO:0000256" key="7">
    <source>
        <dbReference type="SAM" id="MobiDB-lite"/>
    </source>
</evidence>
<dbReference type="SUPFAM" id="SSF48013">
    <property type="entry name" value="NusB-like"/>
    <property type="match status" value="1"/>
</dbReference>
<gene>
    <name evidence="6 9" type="primary">nusB</name>
    <name evidence="9" type="ORF">G5B17_12805</name>
</gene>
<keyword evidence="3 6" id="KW-0694">RNA-binding</keyword>
<dbReference type="EMBL" id="JAAITS010000036">
    <property type="protein sequence ID" value="NSG86267.1"/>
    <property type="molecule type" value="Genomic_DNA"/>
</dbReference>
<evidence type="ECO:0000313" key="9">
    <source>
        <dbReference type="EMBL" id="NSG86267.1"/>
    </source>
</evidence>
<name>A0ABX2H7V5_9FIRM</name>
<proteinExistence type="inferred from homology"/>
<dbReference type="InterPro" id="IPR035926">
    <property type="entry name" value="NusB-like_sf"/>
</dbReference>
<keyword evidence="5 6" id="KW-0804">Transcription</keyword>
<comment type="similarity">
    <text evidence="1 6">Belongs to the NusB family.</text>
</comment>
<keyword evidence="4 6" id="KW-0805">Transcription regulation</keyword>
<dbReference type="GeneID" id="69512851"/>
<keyword evidence="2 6" id="KW-0889">Transcription antitermination</keyword>
<dbReference type="InterPro" id="IPR011605">
    <property type="entry name" value="NusB_fam"/>
</dbReference>
<organism evidence="9 10">
    <name type="scientific">Blautia faecis</name>
    <dbReference type="NCBI Taxonomy" id="871665"/>
    <lineage>
        <taxon>Bacteria</taxon>
        <taxon>Bacillati</taxon>
        <taxon>Bacillota</taxon>
        <taxon>Clostridia</taxon>
        <taxon>Lachnospirales</taxon>
        <taxon>Lachnospiraceae</taxon>
        <taxon>Blautia</taxon>
    </lineage>
</organism>
<evidence type="ECO:0000256" key="3">
    <source>
        <dbReference type="ARBA" id="ARBA00022884"/>
    </source>
</evidence>
<feature type="compositionally biased region" description="Low complexity" evidence="7">
    <location>
        <begin position="167"/>
        <end position="178"/>
    </location>
</feature>
<dbReference type="RefSeq" id="WP_118581025.1">
    <property type="nucleotide sequence ID" value="NZ_JAAITS010000036.1"/>
</dbReference>
<sequence length="185" mass="21259">MRRREQREHIFKLLFISEFNTQKEMEEQLALYLADIENLEESDRDYISRKYMNIMNHTDELDEKLNSISMGWKTSRMNRVDLTVLRLAVYELEYEKEEVPVGVAINEAVELAKCFGSEESGAFVNGILGKIANPDKKVAARKASSKKEEQTSARPKSGFKVKDPSKKVVVVNRNVSSRAPENKNE</sequence>
<dbReference type="PANTHER" id="PTHR11078">
    <property type="entry name" value="N UTILIZATION SUBSTANCE PROTEIN B-RELATED"/>
    <property type="match status" value="1"/>
</dbReference>
<evidence type="ECO:0000256" key="4">
    <source>
        <dbReference type="ARBA" id="ARBA00023015"/>
    </source>
</evidence>
<dbReference type="Gene3D" id="1.10.940.10">
    <property type="entry name" value="NusB-like"/>
    <property type="match status" value="1"/>
</dbReference>
<comment type="caution">
    <text evidence="9">The sequence shown here is derived from an EMBL/GenBank/DDBJ whole genome shotgun (WGS) entry which is preliminary data.</text>
</comment>
<dbReference type="InterPro" id="IPR006027">
    <property type="entry name" value="NusB_RsmB_TIM44"/>
</dbReference>
<evidence type="ECO:0000256" key="2">
    <source>
        <dbReference type="ARBA" id="ARBA00022814"/>
    </source>
</evidence>
<evidence type="ECO:0000259" key="8">
    <source>
        <dbReference type="Pfam" id="PF01029"/>
    </source>
</evidence>
<dbReference type="NCBIfam" id="TIGR01951">
    <property type="entry name" value="nusB"/>
    <property type="match status" value="1"/>
</dbReference>
<feature type="region of interest" description="Disordered" evidence="7">
    <location>
        <begin position="139"/>
        <end position="185"/>
    </location>
</feature>
<evidence type="ECO:0000313" key="10">
    <source>
        <dbReference type="Proteomes" id="UP001644719"/>
    </source>
</evidence>
<dbReference type="PANTHER" id="PTHR11078:SF3">
    <property type="entry name" value="ANTITERMINATION NUSB DOMAIN-CONTAINING PROTEIN"/>
    <property type="match status" value="1"/>
</dbReference>
<reference evidence="9 10" key="1">
    <citation type="journal article" date="2020" name="Cell Host Microbe">
        <title>Functional and Genomic Variation between Human-Derived Isolates of Lachnospiraceae Reveals Inter- and Intra-Species Diversity.</title>
        <authorList>
            <person name="Sorbara M.T."/>
            <person name="Littmann E.R."/>
            <person name="Fontana E."/>
            <person name="Moody T.U."/>
            <person name="Kohout C.E."/>
            <person name="Gjonbalaj M."/>
            <person name="Eaton V."/>
            <person name="Seok R."/>
            <person name="Leiner I.M."/>
            <person name="Pamer E.G."/>
        </authorList>
    </citation>
    <scope>NUCLEOTIDE SEQUENCE [LARGE SCALE GENOMIC DNA]</scope>
    <source>
        <strain evidence="9 10">MSK.17.74</strain>
    </source>
</reference>
<evidence type="ECO:0000256" key="6">
    <source>
        <dbReference type="HAMAP-Rule" id="MF_00073"/>
    </source>
</evidence>
<dbReference type="HAMAP" id="MF_00073">
    <property type="entry name" value="NusB"/>
    <property type="match status" value="1"/>
</dbReference>
<dbReference type="Pfam" id="PF01029">
    <property type="entry name" value="NusB"/>
    <property type="match status" value="1"/>
</dbReference>
<protein>
    <recommendedName>
        <fullName evidence="6">Transcription antitermination protein NusB</fullName>
    </recommendedName>
    <alternativeName>
        <fullName evidence="6">Antitermination factor NusB</fullName>
    </alternativeName>
</protein>
<feature type="domain" description="NusB/RsmB/TIM44" evidence="8">
    <location>
        <begin position="5"/>
        <end position="132"/>
    </location>
</feature>
<evidence type="ECO:0000256" key="1">
    <source>
        <dbReference type="ARBA" id="ARBA00005952"/>
    </source>
</evidence>
<comment type="function">
    <text evidence="6">Involved in transcription antitermination. Required for transcription of ribosomal RNA (rRNA) genes. Binds specifically to the boxA antiterminator sequence of the ribosomal RNA (rrn) operons.</text>
</comment>
<accession>A0ABX2H7V5</accession>
<evidence type="ECO:0000256" key="5">
    <source>
        <dbReference type="ARBA" id="ARBA00023163"/>
    </source>
</evidence>
<keyword evidence="10" id="KW-1185">Reference proteome</keyword>